<dbReference type="KEGG" id="hta:BVU17_08670"/>
<proteinExistence type="predicted"/>
<sequence>MIEYPKPDEDDEEQGNDCSCDGAAGTSPTLYGDARAELRRRDFAKFLATVGGLTAVASLTAPLASTTQVFERGYKGPVYSDGIHLVDGEGERITESRLSEGEHMTVFPEPRPGIEDAPTLLVRYAESDYGSGVAEGFTVSGYAAFSKVCTHAGCMVSDREEDLVVCPCHFGKFNVLEGAAVSGGPPGRALPQLPITVTSDGFLVATGDFEGPVGPGGG</sequence>
<evidence type="ECO:0000256" key="6">
    <source>
        <dbReference type="SAM" id="MobiDB-lite"/>
    </source>
</evidence>
<feature type="domain" description="Rieske" evidence="7">
    <location>
        <begin position="142"/>
        <end position="204"/>
    </location>
</feature>
<keyword evidence="4" id="KW-0411">Iron-sulfur</keyword>
<gene>
    <name evidence="8" type="ORF">BVU17_08670</name>
</gene>
<keyword evidence="2" id="KW-0479">Metal-binding</keyword>
<evidence type="ECO:0000313" key="8">
    <source>
        <dbReference type="EMBL" id="AUG47585.1"/>
    </source>
</evidence>
<evidence type="ECO:0000256" key="5">
    <source>
        <dbReference type="ARBA" id="ARBA00023157"/>
    </source>
</evidence>
<dbReference type="SUPFAM" id="SSF50022">
    <property type="entry name" value="ISP domain"/>
    <property type="match status" value="1"/>
</dbReference>
<evidence type="ECO:0000256" key="3">
    <source>
        <dbReference type="ARBA" id="ARBA00023004"/>
    </source>
</evidence>
<keyword evidence="5" id="KW-1015">Disulfide bond</keyword>
<accession>A0A2H4ZYP0</accession>
<dbReference type="GO" id="GO:0051537">
    <property type="term" value="F:2 iron, 2 sulfur cluster binding"/>
    <property type="evidence" value="ECO:0007669"/>
    <property type="project" value="UniProtKB-KW"/>
</dbReference>
<protein>
    <submittedName>
        <fullName evidence="8">(2Fe-2S)-binding protein</fullName>
    </submittedName>
</protein>
<dbReference type="InterPro" id="IPR036922">
    <property type="entry name" value="Rieske_2Fe-2S_sf"/>
</dbReference>
<evidence type="ECO:0000256" key="1">
    <source>
        <dbReference type="ARBA" id="ARBA00022714"/>
    </source>
</evidence>
<evidence type="ECO:0000256" key="2">
    <source>
        <dbReference type="ARBA" id="ARBA00022723"/>
    </source>
</evidence>
<keyword evidence="9" id="KW-1185">Reference proteome</keyword>
<dbReference type="GO" id="GO:0046872">
    <property type="term" value="F:metal ion binding"/>
    <property type="evidence" value="ECO:0007669"/>
    <property type="project" value="UniProtKB-KW"/>
</dbReference>
<dbReference type="CDD" id="cd03467">
    <property type="entry name" value="Rieske"/>
    <property type="match status" value="1"/>
</dbReference>
<evidence type="ECO:0000313" key="9">
    <source>
        <dbReference type="Proteomes" id="UP000242917"/>
    </source>
</evidence>
<dbReference type="EMBL" id="CP019154">
    <property type="protein sequence ID" value="AUG47585.1"/>
    <property type="molecule type" value="Genomic_DNA"/>
</dbReference>
<dbReference type="Gene3D" id="2.102.10.10">
    <property type="entry name" value="Rieske [2Fe-2S] iron-sulphur domain"/>
    <property type="match status" value="1"/>
</dbReference>
<keyword evidence="3" id="KW-0408">Iron</keyword>
<evidence type="ECO:0000259" key="7">
    <source>
        <dbReference type="PROSITE" id="PS51296"/>
    </source>
</evidence>
<feature type="region of interest" description="Disordered" evidence="6">
    <location>
        <begin position="1"/>
        <end position="26"/>
    </location>
</feature>
<reference evidence="8 9" key="1">
    <citation type="submission" date="2017-01" db="EMBL/GenBank/DDBJ databases">
        <title>A Red Light-Sensitive Sensory Rhodopsin I From Haloarcula taiwanensis, A New Haloarchaeon Isolated From Taiwan.</title>
        <authorList>
            <person name="Yang C.-S."/>
            <person name="Han Y.-A."/>
            <person name="Chen P.-C."/>
            <person name="Ng W.V."/>
            <person name="Chen T.-W."/>
        </authorList>
    </citation>
    <scope>NUCLEOTIDE SEQUENCE [LARGE SCALE GENOMIC DNA]</scope>
    <source>
        <strain evidence="8 9">Taiwanensis</strain>
    </source>
</reference>
<dbReference type="InterPro" id="IPR014349">
    <property type="entry name" value="Rieske_Fe-S_prot"/>
</dbReference>
<dbReference type="InterPro" id="IPR017941">
    <property type="entry name" value="Rieske_2Fe-2S"/>
</dbReference>
<evidence type="ECO:0000256" key="4">
    <source>
        <dbReference type="ARBA" id="ARBA00023014"/>
    </source>
</evidence>
<dbReference type="Proteomes" id="UP000242917">
    <property type="component" value="Chromosome I"/>
</dbReference>
<dbReference type="OrthoDB" id="5623at2157"/>
<dbReference type="PANTHER" id="PTHR10134">
    <property type="entry name" value="CYTOCHROME B-C1 COMPLEX SUBUNIT RIESKE, MITOCHONDRIAL"/>
    <property type="match status" value="1"/>
</dbReference>
<dbReference type="Pfam" id="PF00355">
    <property type="entry name" value="Rieske"/>
    <property type="match status" value="1"/>
</dbReference>
<dbReference type="AlphaFoldDB" id="A0A2H4ZYP0"/>
<organism evidence="8 9">
    <name type="scientific">Haloarcula taiwanensis</name>
    <dbReference type="NCBI Taxonomy" id="1932004"/>
    <lineage>
        <taxon>Archaea</taxon>
        <taxon>Methanobacteriati</taxon>
        <taxon>Methanobacteriota</taxon>
        <taxon>Stenosarchaea group</taxon>
        <taxon>Halobacteria</taxon>
        <taxon>Halobacteriales</taxon>
        <taxon>Haloarculaceae</taxon>
        <taxon>Haloarcula</taxon>
    </lineage>
</organism>
<dbReference type="PROSITE" id="PS51296">
    <property type="entry name" value="RIESKE"/>
    <property type="match status" value="1"/>
</dbReference>
<name>A0A2H4ZYP0_9EURY</name>
<keyword evidence="1" id="KW-0001">2Fe-2S</keyword>